<name>X0STW6_9ZZZZ</name>
<dbReference type="CDD" id="cd00761">
    <property type="entry name" value="Glyco_tranf_GTA_type"/>
    <property type="match status" value="1"/>
</dbReference>
<dbReference type="Gene3D" id="3.90.550.10">
    <property type="entry name" value="Spore Coat Polysaccharide Biosynthesis Protein SpsA, Chain A"/>
    <property type="match status" value="1"/>
</dbReference>
<reference evidence="2" key="1">
    <citation type="journal article" date="2014" name="Front. Microbiol.">
        <title>High frequency of phylogenetically diverse reductive dehalogenase-homologous genes in deep subseafloor sedimentary metagenomes.</title>
        <authorList>
            <person name="Kawai M."/>
            <person name="Futagami T."/>
            <person name="Toyoda A."/>
            <person name="Takaki Y."/>
            <person name="Nishi S."/>
            <person name="Hori S."/>
            <person name="Arai W."/>
            <person name="Tsubouchi T."/>
            <person name="Morono Y."/>
            <person name="Uchiyama I."/>
            <person name="Ito T."/>
            <person name="Fujiyama A."/>
            <person name="Inagaki F."/>
            <person name="Takami H."/>
        </authorList>
    </citation>
    <scope>NUCLEOTIDE SEQUENCE</scope>
    <source>
        <strain evidence="2">Expedition CK06-06</strain>
    </source>
</reference>
<comment type="caution">
    <text evidence="2">The sequence shown here is derived from an EMBL/GenBank/DDBJ whole genome shotgun (WGS) entry which is preliminary data.</text>
</comment>
<accession>X0STW6</accession>
<dbReference type="PANTHER" id="PTHR22916:SF56">
    <property type="entry name" value="GLYCOSYL TRANSFERASE"/>
    <property type="match status" value="1"/>
</dbReference>
<dbReference type="EMBL" id="BARS01008773">
    <property type="protein sequence ID" value="GAF67255.1"/>
    <property type="molecule type" value="Genomic_DNA"/>
</dbReference>
<feature type="domain" description="Glycosyltransferase 2-like" evidence="1">
    <location>
        <begin position="9"/>
        <end position="122"/>
    </location>
</feature>
<proteinExistence type="predicted"/>
<dbReference type="InterPro" id="IPR001173">
    <property type="entry name" value="Glyco_trans_2-like"/>
</dbReference>
<dbReference type="Pfam" id="PF00535">
    <property type="entry name" value="Glycos_transf_2"/>
    <property type="match status" value="1"/>
</dbReference>
<evidence type="ECO:0000313" key="2">
    <source>
        <dbReference type="EMBL" id="GAF67255.1"/>
    </source>
</evidence>
<dbReference type="PANTHER" id="PTHR22916">
    <property type="entry name" value="GLYCOSYLTRANSFERASE"/>
    <property type="match status" value="1"/>
</dbReference>
<gene>
    <name evidence="2" type="ORF">S01H1_16657</name>
</gene>
<organism evidence="2">
    <name type="scientific">marine sediment metagenome</name>
    <dbReference type="NCBI Taxonomy" id="412755"/>
    <lineage>
        <taxon>unclassified sequences</taxon>
        <taxon>metagenomes</taxon>
        <taxon>ecological metagenomes</taxon>
    </lineage>
</organism>
<evidence type="ECO:0000259" key="1">
    <source>
        <dbReference type="Pfam" id="PF00535"/>
    </source>
</evidence>
<dbReference type="InterPro" id="IPR029044">
    <property type="entry name" value="Nucleotide-diphossugar_trans"/>
</dbReference>
<sequence>MADNRPLVSIGMPVYNGERYIRQALDTLVAQTFTDFELIISDNASIDSTSEICLEYAARDKRIRYYRNERNMKTAWNFNRVFELSSGEYFMCASHDDWWAPNYLSSCLEALSSSESIVLAGAMCESIAPETGKLILVDHGVSTIGLKAPERFKHYKLMLHCKKN</sequence>
<dbReference type="SUPFAM" id="SSF53448">
    <property type="entry name" value="Nucleotide-diphospho-sugar transferases"/>
    <property type="match status" value="1"/>
</dbReference>
<feature type="non-terminal residue" evidence="2">
    <location>
        <position position="164"/>
    </location>
</feature>
<protein>
    <recommendedName>
        <fullName evidence="1">Glycosyltransferase 2-like domain-containing protein</fullName>
    </recommendedName>
</protein>
<dbReference type="AlphaFoldDB" id="X0STW6"/>